<feature type="region of interest" description="Disordered" evidence="1">
    <location>
        <begin position="1"/>
        <end position="20"/>
    </location>
</feature>
<sequence length="167" mass="18484">MGSRVHNQKHRNGKPCVSPSPSSNKIFLPILCRLSIKDTTSSIAPQPTSRRANLCPDPRSPKVSCMGQVKRHPSSTTTHKIIKKCVVDQRRRRRRQLASKLSSDGDDNSKGGGLVNFAELDPPLPVIKKLQPLQPSVSLWKRRSSLPQLTDIQIPTFQTAIDPPPSI</sequence>
<dbReference type="Proteomes" id="UP000077755">
    <property type="component" value="Chromosome 5"/>
</dbReference>
<organism evidence="2 3">
    <name type="scientific">Daucus carota subsp. sativus</name>
    <name type="common">Carrot</name>
    <dbReference type="NCBI Taxonomy" id="79200"/>
    <lineage>
        <taxon>Eukaryota</taxon>
        <taxon>Viridiplantae</taxon>
        <taxon>Streptophyta</taxon>
        <taxon>Embryophyta</taxon>
        <taxon>Tracheophyta</taxon>
        <taxon>Spermatophyta</taxon>
        <taxon>Magnoliopsida</taxon>
        <taxon>eudicotyledons</taxon>
        <taxon>Gunneridae</taxon>
        <taxon>Pentapetalae</taxon>
        <taxon>asterids</taxon>
        <taxon>campanulids</taxon>
        <taxon>Apiales</taxon>
        <taxon>Apiaceae</taxon>
        <taxon>Apioideae</taxon>
        <taxon>Scandiceae</taxon>
        <taxon>Daucinae</taxon>
        <taxon>Daucus</taxon>
        <taxon>Daucus sect. Daucus</taxon>
    </lineage>
</organism>
<gene>
    <name evidence="2" type="ORF">DCAR_0519982</name>
</gene>
<dbReference type="AlphaFoldDB" id="A0A175YC37"/>
<reference evidence="2" key="2">
    <citation type="submission" date="2022-03" db="EMBL/GenBank/DDBJ databases">
        <title>Draft title - Genomic analysis of global carrot germplasm unveils the trajectory of domestication and the origin of high carotenoid orange carrot.</title>
        <authorList>
            <person name="Iorizzo M."/>
            <person name="Ellison S."/>
            <person name="Senalik D."/>
            <person name="Macko-Podgorni A."/>
            <person name="Grzebelus D."/>
            <person name="Bostan H."/>
            <person name="Rolling W."/>
            <person name="Curaba J."/>
            <person name="Simon P."/>
        </authorList>
    </citation>
    <scope>NUCLEOTIDE SEQUENCE</scope>
    <source>
        <tissue evidence="2">Leaf</tissue>
    </source>
</reference>
<feature type="region of interest" description="Disordered" evidence="1">
    <location>
        <begin position="42"/>
        <end position="113"/>
    </location>
</feature>
<name>A0A175YC37_DAUCS</name>
<protein>
    <submittedName>
        <fullName evidence="2">Uncharacterized protein</fullName>
    </submittedName>
</protein>
<reference evidence="2" key="1">
    <citation type="journal article" date="2016" name="Nat. Genet.">
        <title>A high-quality carrot genome assembly provides new insights into carotenoid accumulation and asterid genome evolution.</title>
        <authorList>
            <person name="Iorizzo M."/>
            <person name="Ellison S."/>
            <person name="Senalik D."/>
            <person name="Zeng P."/>
            <person name="Satapoomin P."/>
            <person name="Huang J."/>
            <person name="Bowman M."/>
            <person name="Iovene M."/>
            <person name="Sanseverino W."/>
            <person name="Cavagnaro P."/>
            <person name="Yildiz M."/>
            <person name="Macko-Podgorni A."/>
            <person name="Moranska E."/>
            <person name="Grzebelus E."/>
            <person name="Grzebelus D."/>
            <person name="Ashrafi H."/>
            <person name="Zheng Z."/>
            <person name="Cheng S."/>
            <person name="Spooner D."/>
            <person name="Van Deynze A."/>
            <person name="Simon P."/>
        </authorList>
    </citation>
    <scope>NUCLEOTIDE SEQUENCE</scope>
    <source>
        <tissue evidence="2">Leaf</tissue>
    </source>
</reference>
<dbReference type="PANTHER" id="PTHR36323:SF1">
    <property type="entry name" value="MYOTUBULARIN-LIKE PROTEIN"/>
    <property type="match status" value="1"/>
</dbReference>
<dbReference type="Gramene" id="KZM81169">
    <property type="protein sequence ID" value="KZM81169"/>
    <property type="gene ID" value="DCAR_031230"/>
</dbReference>
<dbReference type="PANTHER" id="PTHR36323">
    <property type="entry name" value="MYOTUBULARIN-LIKE PROTEIN"/>
    <property type="match status" value="1"/>
</dbReference>
<evidence type="ECO:0000313" key="2">
    <source>
        <dbReference type="EMBL" id="WOH00614.1"/>
    </source>
</evidence>
<feature type="compositionally biased region" description="Basic residues" evidence="1">
    <location>
        <begin position="1"/>
        <end position="13"/>
    </location>
</feature>
<accession>A0A175YC37</accession>
<evidence type="ECO:0000256" key="1">
    <source>
        <dbReference type="SAM" id="MobiDB-lite"/>
    </source>
</evidence>
<feature type="compositionally biased region" description="Polar residues" evidence="1">
    <location>
        <begin position="42"/>
        <end position="51"/>
    </location>
</feature>
<dbReference type="EMBL" id="CP093347">
    <property type="protein sequence ID" value="WOH00614.1"/>
    <property type="molecule type" value="Genomic_DNA"/>
</dbReference>
<keyword evidence="3" id="KW-1185">Reference proteome</keyword>
<evidence type="ECO:0000313" key="3">
    <source>
        <dbReference type="Proteomes" id="UP000077755"/>
    </source>
</evidence>
<proteinExistence type="predicted"/>